<dbReference type="Gene3D" id="3.30.1050.20">
    <property type="match status" value="1"/>
</dbReference>
<dbReference type="AlphaFoldDB" id="A0A1W2E9I8"/>
<dbReference type="InterPro" id="IPR024344">
    <property type="entry name" value="MDMPI_metal-binding"/>
</dbReference>
<dbReference type="SUPFAM" id="SSF109854">
    <property type="entry name" value="DinB/YfiT-like putative metalloenzymes"/>
    <property type="match status" value="1"/>
</dbReference>
<dbReference type="InterPro" id="IPR034660">
    <property type="entry name" value="DinB/YfiT-like"/>
</dbReference>
<feature type="compositionally biased region" description="Polar residues" evidence="1">
    <location>
        <begin position="1"/>
        <end position="13"/>
    </location>
</feature>
<evidence type="ECO:0000313" key="3">
    <source>
        <dbReference type="EMBL" id="SMD05956.1"/>
    </source>
</evidence>
<gene>
    <name evidence="3" type="ORF">SAMN05661093_04026</name>
</gene>
<dbReference type="GO" id="GO:0016853">
    <property type="term" value="F:isomerase activity"/>
    <property type="evidence" value="ECO:0007669"/>
    <property type="project" value="UniProtKB-KW"/>
</dbReference>
<proteinExistence type="predicted"/>
<keyword evidence="3" id="KW-0413">Isomerase</keyword>
<dbReference type="Pfam" id="PF11716">
    <property type="entry name" value="MDMPI_N"/>
    <property type="match status" value="1"/>
</dbReference>
<keyword evidence="3" id="KW-0670">Pyruvate</keyword>
<feature type="domain" description="Mycothiol-dependent maleylpyruvate isomerase metal-binding" evidence="2">
    <location>
        <begin position="40"/>
        <end position="173"/>
    </location>
</feature>
<dbReference type="Proteomes" id="UP000192674">
    <property type="component" value="Unassembled WGS sequence"/>
</dbReference>
<dbReference type="GO" id="GO:0046872">
    <property type="term" value="F:metal ion binding"/>
    <property type="evidence" value="ECO:0007669"/>
    <property type="project" value="InterPro"/>
</dbReference>
<sequence>MTGPRVSQQTATPHDSLPEPRKDLSATEYAELGIAAARQMTVLLTGVVEGLDDIAMRRPSLLPGWTRAHVVTHLARNADALVNLLTWARTGVEHPMYTSRADRDADIEEGAHRMTSLLREDLTAAVERFFEAVTHMDDISWGKPVVLATGRQIPACTVPWMRWQETAVHMVDLDAGIGFGDLPDGHVERLLDLVVGEFAKRPDVPPVRLRVDLADGRQRDWELAAAKDSPDVGGPAPTVLAWLIGRGDGTGLAGDLPSLPAWL</sequence>
<dbReference type="EMBL" id="FWXV01000003">
    <property type="protein sequence ID" value="SMD05956.1"/>
    <property type="molecule type" value="Genomic_DNA"/>
</dbReference>
<protein>
    <submittedName>
        <fullName evidence="3">Maleylpyruvate isomerase</fullName>
    </submittedName>
</protein>
<organism evidence="3 4">
    <name type="scientific">Kibdelosporangium aridum</name>
    <dbReference type="NCBI Taxonomy" id="2030"/>
    <lineage>
        <taxon>Bacteria</taxon>
        <taxon>Bacillati</taxon>
        <taxon>Actinomycetota</taxon>
        <taxon>Actinomycetes</taxon>
        <taxon>Pseudonocardiales</taxon>
        <taxon>Pseudonocardiaceae</taxon>
        <taxon>Kibdelosporangium</taxon>
    </lineage>
</organism>
<dbReference type="SUPFAM" id="SSF55718">
    <property type="entry name" value="SCP-like"/>
    <property type="match status" value="1"/>
</dbReference>
<accession>A0A1W2E9I8</accession>
<dbReference type="InterPro" id="IPR017517">
    <property type="entry name" value="Maleyloyr_isom"/>
</dbReference>
<reference evidence="3 4" key="1">
    <citation type="submission" date="2017-04" db="EMBL/GenBank/DDBJ databases">
        <authorList>
            <person name="Afonso C.L."/>
            <person name="Miller P.J."/>
            <person name="Scott M.A."/>
            <person name="Spackman E."/>
            <person name="Goraichik I."/>
            <person name="Dimitrov K.M."/>
            <person name="Suarez D.L."/>
            <person name="Swayne D.E."/>
        </authorList>
    </citation>
    <scope>NUCLEOTIDE SEQUENCE [LARGE SCALE GENOMIC DNA]</scope>
    <source>
        <strain evidence="3 4">DSM 43828</strain>
    </source>
</reference>
<evidence type="ECO:0000256" key="1">
    <source>
        <dbReference type="SAM" id="MobiDB-lite"/>
    </source>
</evidence>
<evidence type="ECO:0000259" key="2">
    <source>
        <dbReference type="Pfam" id="PF11716"/>
    </source>
</evidence>
<name>A0A1W2E9I8_KIBAR</name>
<dbReference type="Gene3D" id="1.20.120.450">
    <property type="entry name" value="dinb family like domain"/>
    <property type="match status" value="1"/>
</dbReference>
<dbReference type="NCBIfam" id="TIGR03083">
    <property type="entry name" value="maleylpyruvate isomerase family mycothiol-dependent enzyme"/>
    <property type="match status" value="1"/>
</dbReference>
<keyword evidence="4" id="KW-1185">Reference proteome</keyword>
<feature type="region of interest" description="Disordered" evidence="1">
    <location>
        <begin position="1"/>
        <end position="22"/>
    </location>
</feature>
<evidence type="ECO:0000313" key="4">
    <source>
        <dbReference type="Proteomes" id="UP000192674"/>
    </source>
</evidence>
<dbReference type="InterPro" id="IPR036527">
    <property type="entry name" value="SCP2_sterol-bd_dom_sf"/>
</dbReference>